<dbReference type="EMBL" id="VLPL01000011">
    <property type="protein sequence ID" value="TSJ39855.1"/>
    <property type="molecule type" value="Genomic_DNA"/>
</dbReference>
<evidence type="ECO:0000259" key="2">
    <source>
        <dbReference type="PROSITE" id="PS51123"/>
    </source>
</evidence>
<evidence type="ECO:0000313" key="3">
    <source>
        <dbReference type="EMBL" id="TSJ39855.1"/>
    </source>
</evidence>
<keyword evidence="4" id="KW-1185">Reference proteome</keyword>
<dbReference type="Gene3D" id="3.30.1330.60">
    <property type="entry name" value="OmpA-like domain"/>
    <property type="match status" value="1"/>
</dbReference>
<dbReference type="Proteomes" id="UP000316008">
    <property type="component" value="Unassembled WGS sequence"/>
</dbReference>
<dbReference type="AlphaFoldDB" id="A0A556MJ61"/>
<accession>A0A556MJ61</accession>
<dbReference type="CDD" id="cd07185">
    <property type="entry name" value="OmpA_C-like"/>
    <property type="match status" value="1"/>
</dbReference>
<dbReference type="InterPro" id="IPR036737">
    <property type="entry name" value="OmpA-like_sf"/>
</dbReference>
<evidence type="ECO:0000313" key="4">
    <source>
        <dbReference type="Proteomes" id="UP000316008"/>
    </source>
</evidence>
<dbReference type="GO" id="GO:0016020">
    <property type="term" value="C:membrane"/>
    <property type="evidence" value="ECO:0007669"/>
    <property type="project" value="UniProtKB-UniRule"/>
</dbReference>
<proteinExistence type="predicted"/>
<name>A0A556MJ61_9FLAO</name>
<keyword evidence="1" id="KW-0472">Membrane</keyword>
<dbReference type="InterPro" id="IPR050330">
    <property type="entry name" value="Bact_OuterMem_StrucFunc"/>
</dbReference>
<reference evidence="3 4" key="1">
    <citation type="submission" date="2019-07" db="EMBL/GenBank/DDBJ databases">
        <authorList>
            <person name="Huq M.A."/>
        </authorList>
    </citation>
    <scope>NUCLEOTIDE SEQUENCE [LARGE SCALE GENOMIC DNA]</scope>
    <source>
        <strain evidence="3 4">MAH-3</strain>
    </source>
</reference>
<dbReference type="InterPro" id="IPR006665">
    <property type="entry name" value="OmpA-like"/>
</dbReference>
<evidence type="ECO:0000256" key="1">
    <source>
        <dbReference type="PROSITE-ProRule" id="PRU00473"/>
    </source>
</evidence>
<protein>
    <submittedName>
        <fullName evidence="3">OmpA family protein</fullName>
    </submittedName>
</protein>
<dbReference type="PANTHER" id="PTHR30329">
    <property type="entry name" value="STATOR ELEMENT OF FLAGELLAR MOTOR COMPLEX"/>
    <property type="match status" value="1"/>
</dbReference>
<dbReference type="SUPFAM" id="SSF103088">
    <property type="entry name" value="OmpA-like"/>
    <property type="match status" value="1"/>
</dbReference>
<dbReference type="Pfam" id="PF00691">
    <property type="entry name" value="OmpA"/>
    <property type="match status" value="1"/>
</dbReference>
<gene>
    <name evidence="3" type="ORF">FO442_17520</name>
</gene>
<feature type="domain" description="OmpA-like" evidence="2">
    <location>
        <begin position="284"/>
        <end position="400"/>
    </location>
</feature>
<dbReference type="PANTHER" id="PTHR30329:SF21">
    <property type="entry name" value="LIPOPROTEIN YIAD-RELATED"/>
    <property type="match status" value="1"/>
</dbReference>
<dbReference type="PROSITE" id="PS51123">
    <property type="entry name" value="OMPA_2"/>
    <property type="match status" value="1"/>
</dbReference>
<organism evidence="3 4">
    <name type="scientific">Fluviicola chungangensis</name>
    <dbReference type="NCBI Taxonomy" id="2597671"/>
    <lineage>
        <taxon>Bacteria</taxon>
        <taxon>Pseudomonadati</taxon>
        <taxon>Bacteroidota</taxon>
        <taxon>Flavobacteriia</taxon>
        <taxon>Flavobacteriales</taxon>
        <taxon>Crocinitomicaceae</taxon>
        <taxon>Fluviicola</taxon>
    </lineage>
</organism>
<dbReference type="OrthoDB" id="9782229at2"/>
<sequence>MKTLSLHPMKYTLLIFLHFILFTSVFGQQILESSDAISDCTGATTVLKTGAYRMQFSGKGGKVNDFQAYGSLNNLEEKNSLFCSFKASYNGRFTLSASCTQLLQMVIFEGETKYPCEEISKGSAEIRRIISKPSHELGLNLVVSENTLYPIDLVAGKEIIICFLAPPKTKEFLEVNFVFEPITGEMQETAEGGKLLDLRTDKSESGLSILVRDYETGKPVIANITITGIKGITAAYQGSDFRFSIDRSGKVQLKIDAEGYFFVDREEPVSANTETEIVVWIEPLGEGKSMQIDEIEFFPGSSEFLQSAEPKLRRLKDFLALNAGIKVEIQGHVHSNGENTFEAQKLSEARAKRVYHYLIENGIDKNRLTTVGYGNTMPIFPNAKFASEEQSNRRVEIKVL</sequence>
<comment type="caution">
    <text evidence="3">The sequence shown here is derived from an EMBL/GenBank/DDBJ whole genome shotgun (WGS) entry which is preliminary data.</text>
</comment>